<organism evidence="1 2">
    <name type="scientific">Desulfosporosinus hippei DSM 8344</name>
    <dbReference type="NCBI Taxonomy" id="1121419"/>
    <lineage>
        <taxon>Bacteria</taxon>
        <taxon>Bacillati</taxon>
        <taxon>Bacillota</taxon>
        <taxon>Clostridia</taxon>
        <taxon>Eubacteriales</taxon>
        <taxon>Desulfitobacteriaceae</taxon>
        <taxon>Desulfosporosinus</taxon>
    </lineage>
</organism>
<name>A0A1G8H0P8_9FIRM</name>
<gene>
    <name evidence="1" type="ORF">SAMN05443529_12411</name>
</gene>
<reference evidence="2" key="1">
    <citation type="submission" date="2016-10" db="EMBL/GenBank/DDBJ databases">
        <authorList>
            <person name="Varghese N."/>
            <person name="Submissions S."/>
        </authorList>
    </citation>
    <scope>NUCLEOTIDE SEQUENCE [LARGE SCALE GENOMIC DNA]</scope>
    <source>
        <strain evidence="2">DSM 8344</strain>
    </source>
</reference>
<evidence type="ECO:0008006" key="3">
    <source>
        <dbReference type="Google" id="ProtNLM"/>
    </source>
</evidence>
<dbReference type="Gene3D" id="2.10.260.10">
    <property type="match status" value="1"/>
</dbReference>
<proteinExistence type="predicted"/>
<keyword evidence="2" id="KW-1185">Reference proteome</keyword>
<dbReference type="SUPFAM" id="SSF89447">
    <property type="entry name" value="AbrB/MazE/MraZ-like"/>
    <property type="match status" value="1"/>
</dbReference>
<evidence type="ECO:0000313" key="1">
    <source>
        <dbReference type="EMBL" id="SDI00207.1"/>
    </source>
</evidence>
<sequence length="103" mass="11883">MQVQAKKRSFGFVRLGKRSVITLGAEVKRELRLADGDVFELCVEDGRIILEPKKLIPADQQWFWTEEWQAGEREAQAEIESGKVKHFNSMKDFLTDLGKDDED</sequence>
<dbReference type="OrthoDB" id="199763at2"/>
<dbReference type="STRING" id="1121419.SAMN05443529_12411"/>
<dbReference type="Proteomes" id="UP000198656">
    <property type="component" value="Unassembled WGS sequence"/>
</dbReference>
<protein>
    <recommendedName>
        <fullName evidence="3">Looped-hinge helix DNA binding domain-containing protein, AbrB family</fullName>
    </recommendedName>
</protein>
<dbReference type="InterPro" id="IPR037914">
    <property type="entry name" value="SpoVT-AbrB_sf"/>
</dbReference>
<dbReference type="AlphaFoldDB" id="A0A1G8H0P8"/>
<dbReference type="EMBL" id="FNCP01000024">
    <property type="protein sequence ID" value="SDI00207.1"/>
    <property type="molecule type" value="Genomic_DNA"/>
</dbReference>
<accession>A0A1G8H0P8</accession>
<evidence type="ECO:0000313" key="2">
    <source>
        <dbReference type="Proteomes" id="UP000198656"/>
    </source>
</evidence>
<dbReference type="RefSeq" id="WP_092334949.1">
    <property type="nucleotide sequence ID" value="NZ_FNCP01000024.1"/>
</dbReference>